<dbReference type="GO" id="GO:0007165">
    <property type="term" value="P:signal transduction"/>
    <property type="evidence" value="ECO:0007669"/>
    <property type="project" value="InterPro"/>
</dbReference>
<dbReference type="OrthoDB" id="1394818at2759"/>
<evidence type="ECO:0000259" key="2">
    <source>
        <dbReference type="PROSITE" id="PS50200"/>
    </source>
</evidence>
<proteinExistence type="predicted"/>
<dbReference type="SMART" id="SM00314">
    <property type="entry name" value="RA"/>
    <property type="match status" value="1"/>
</dbReference>
<dbReference type="Pfam" id="PF00788">
    <property type="entry name" value="RA"/>
    <property type="match status" value="1"/>
</dbReference>
<evidence type="ECO:0000313" key="4">
    <source>
        <dbReference type="Proteomes" id="UP000054321"/>
    </source>
</evidence>
<dbReference type="CDD" id="cd01786">
    <property type="entry name" value="RA_STE50"/>
    <property type="match status" value="1"/>
</dbReference>
<dbReference type="Proteomes" id="UP000054321">
    <property type="component" value="Unassembled WGS sequence"/>
</dbReference>
<dbReference type="AlphaFoldDB" id="A0A0C3GSV7"/>
<name>A0A0C3GSV7_OIDMZ</name>
<dbReference type="SUPFAM" id="SSF54236">
    <property type="entry name" value="Ubiquitin-like"/>
    <property type="match status" value="1"/>
</dbReference>
<organism evidence="3 4">
    <name type="scientific">Oidiodendron maius (strain Zn)</name>
    <dbReference type="NCBI Taxonomy" id="913774"/>
    <lineage>
        <taxon>Eukaryota</taxon>
        <taxon>Fungi</taxon>
        <taxon>Dikarya</taxon>
        <taxon>Ascomycota</taxon>
        <taxon>Pezizomycotina</taxon>
        <taxon>Leotiomycetes</taxon>
        <taxon>Leotiomycetes incertae sedis</taxon>
        <taxon>Myxotrichaceae</taxon>
        <taxon>Oidiodendron</taxon>
    </lineage>
</organism>
<reference evidence="3 4" key="1">
    <citation type="submission" date="2014-04" db="EMBL/GenBank/DDBJ databases">
        <authorList>
            <consortium name="DOE Joint Genome Institute"/>
            <person name="Kuo A."/>
            <person name="Martino E."/>
            <person name="Perotto S."/>
            <person name="Kohler A."/>
            <person name="Nagy L.G."/>
            <person name="Floudas D."/>
            <person name="Copeland A."/>
            <person name="Barry K.W."/>
            <person name="Cichocki N."/>
            <person name="Veneault-Fourrey C."/>
            <person name="LaButti K."/>
            <person name="Lindquist E.A."/>
            <person name="Lipzen A."/>
            <person name="Lundell T."/>
            <person name="Morin E."/>
            <person name="Murat C."/>
            <person name="Sun H."/>
            <person name="Tunlid A."/>
            <person name="Henrissat B."/>
            <person name="Grigoriev I.V."/>
            <person name="Hibbett D.S."/>
            <person name="Martin F."/>
            <person name="Nordberg H.P."/>
            <person name="Cantor M.N."/>
            <person name="Hua S.X."/>
        </authorList>
    </citation>
    <scope>NUCLEOTIDE SEQUENCE [LARGE SCALE GENOMIC DNA]</scope>
    <source>
        <strain evidence="3 4">Zn</strain>
    </source>
</reference>
<keyword evidence="4" id="KW-1185">Reference proteome</keyword>
<evidence type="ECO:0000313" key="3">
    <source>
        <dbReference type="EMBL" id="KIM94409.1"/>
    </source>
</evidence>
<evidence type="ECO:0000256" key="1">
    <source>
        <dbReference type="SAM" id="MobiDB-lite"/>
    </source>
</evidence>
<dbReference type="Gene3D" id="3.10.20.90">
    <property type="entry name" value="Phosphatidylinositol 3-kinase Catalytic Subunit, Chain A, domain 1"/>
    <property type="match status" value="1"/>
</dbReference>
<dbReference type="PROSITE" id="PS50200">
    <property type="entry name" value="RA"/>
    <property type="match status" value="1"/>
</dbReference>
<sequence>MAEIGAIASIIGVAGAGAKLSIVLFEFASTVGSAGLEVRQIGIDISLFCSVLKQLQSTLTKAKAYRYSISAIETTQEILDRCQEVFGEIEGILRGLQKGGRDPSAEPSVDLIARVKWTFKRSKVQVLRATLESCKIMLHIMLTTLEFAQKIATRRVSTVETQAEDEHEQAMTHSLIIAHQCSVDTLMKLEDEEYQQLPTESGEPSLSTTGPTSVGRVVQLPARDKPLPWQFGPTKGAERKRASIWLNDLIFDKSPLPPGFRRQTWGDEECTKFLELQPYYFLQKWTDQGWHRNEIDKENIRHPPRQETETGIDVTGSMEANPSTTSSSSATPLESESEREVPSVSNSEIFKSFRVSPDDPTHKIIPAALKRYNINAPPESYSLWIVYEDKERCLESMEKPLVLFNRLLAEGKKPMFMLRKLSVPETLVWV</sequence>
<feature type="compositionally biased region" description="Basic and acidic residues" evidence="1">
    <location>
        <begin position="299"/>
        <end position="308"/>
    </location>
</feature>
<dbReference type="HOGENOM" id="CLU_637923_0_0_1"/>
<feature type="region of interest" description="Disordered" evidence="1">
    <location>
        <begin position="299"/>
        <end position="341"/>
    </location>
</feature>
<feature type="compositionally biased region" description="Low complexity" evidence="1">
    <location>
        <begin position="323"/>
        <end position="334"/>
    </location>
</feature>
<dbReference type="EMBL" id="KN832890">
    <property type="protein sequence ID" value="KIM94409.1"/>
    <property type="molecule type" value="Genomic_DNA"/>
</dbReference>
<dbReference type="GO" id="GO:0006355">
    <property type="term" value="P:regulation of DNA-templated transcription"/>
    <property type="evidence" value="ECO:0007669"/>
    <property type="project" value="InterPro"/>
</dbReference>
<feature type="domain" description="Ras-associating" evidence="2">
    <location>
        <begin position="341"/>
        <end position="423"/>
    </location>
</feature>
<protein>
    <recommendedName>
        <fullName evidence="2">Ras-associating domain-containing protein</fullName>
    </recommendedName>
</protein>
<dbReference type="InParanoid" id="A0A0C3GSV7"/>
<dbReference type="STRING" id="913774.A0A0C3GSV7"/>
<dbReference type="PANTHER" id="PTHR36167:SF4">
    <property type="entry name" value="FUNGAL N-TERMINAL DOMAIN-CONTAINING PROTEIN"/>
    <property type="match status" value="1"/>
</dbReference>
<accession>A0A0C3GSV7</accession>
<gene>
    <name evidence="3" type="ORF">OIDMADRAFT_60736</name>
</gene>
<dbReference type="PANTHER" id="PTHR36167">
    <property type="entry name" value="C2H2 FINGER DOMAIN TRANSCRIPTION FACTOR (EUROFUNG)-RELATED"/>
    <property type="match status" value="1"/>
</dbReference>
<dbReference type="InterPro" id="IPR029071">
    <property type="entry name" value="Ubiquitin-like_domsf"/>
</dbReference>
<dbReference type="InterPro" id="IPR039327">
    <property type="entry name" value="CON7-like"/>
</dbReference>
<dbReference type="InterPro" id="IPR000159">
    <property type="entry name" value="RA_dom"/>
</dbReference>
<reference evidence="4" key="2">
    <citation type="submission" date="2015-01" db="EMBL/GenBank/DDBJ databases">
        <title>Evolutionary Origins and Diversification of the Mycorrhizal Mutualists.</title>
        <authorList>
            <consortium name="DOE Joint Genome Institute"/>
            <consortium name="Mycorrhizal Genomics Consortium"/>
            <person name="Kohler A."/>
            <person name="Kuo A."/>
            <person name="Nagy L.G."/>
            <person name="Floudas D."/>
            <person name="Copeland A."/>
            <person name="Barry K.W."/>
            <person name="Cichocki N."/>
            <person name="Veneault-Fourrey C."/>
            <person name="LaButti K."/>
            <person name="Lindquist E.A."/>
            <person name="Lipzen A."/>
            <person name="Lundell T."/>
            <person name="Morin E."/>
            <person name="Murat C."/>
            <person name="Riley R."/>
            <person name="Ohm R."/>
            <person name="Sun H."/>
            <person name="Tunlid A."/>
            <person name="Henrissat B."/>
            <person name="Grigoriev I.V."/>
            <person name="Hibbett D.S."/>
            <person name="Martin F."/>
        </authorList>
    </citation>
    <scope>NUCLEOTIDE SEQUENCE [LARGE SCALE GENOMIC DNA]</scope>
    <source>
        <strain evidence="4">Zn</strain>
    </source>
</reference>